<keyword evidence="3" id="KW-1185">Reference proteome</keyword>
<feature type="transmembrane region" description="Helical" evidence="1">
    <location>
        <begin position="12"/>
        <end position="32"/>
    </location>
</feature>
<keyword evidence="1" id="KW-0472">Membrane</keyword>
<keyword evidence="1" id="KW-1133">Transmembrane helix</keyword>
<gene>
    <name evidence="2" type="ORF">KUTeg_012899</name>
</gene>
<evidence type="ECO:0000256" key="1">
    <source>
        <dbReference type="SAM" id="Phobius"/>
    </source>
</evidence>
<comment type="caution">
    <text evidence="2">The sequence shown here is derived from an EMBL/GenBank/DDBJ whole genome shotgun (WGS) entry which is preliminary data.</text>
</comment>
<proteinExistence type="predicted"/>
<organism evidence="2 3">
    <name type="scientific">Tegillarca granosa</name>
    <name type="common">Malaysian cockle</name>
    <name type="synonym">Anadara granosa</name>
    <dbReference type="NCBI Taxonomy" id="220873"/>
    <lineage>
        <taxon>Eukaryota</taxon>
        <taxon>Metazoa</taxon>
        <taxon>Spiralia</taxon>
        <taxon>Lophotrochozoa</taxon>
        <taxon>Mollusca</taxon>
        <taxon>Bivalvia</taxon>
        <taxon>Autobranchia</taxon>
        <taxon>Pteriomorphia</taxon>
        <taxon>Arcoida</taxon>
        <taxon>Arcoidea</taxon>
        <taxon>Arcidae</taxon>
        <taxon>Tegillarca</taxon>
    </lineage>
</organism>
<protein>
    <submittedName>
        <fullName evidence="2">Uncharacterized protein</fullName>
    </submittedName>
</protein>
<evidence type="ECO:0000313" key="2">
    <source>
        <dbReference type="EMBL" id="KAJ8308025.1"/>
    </source>
</evidence>
<dbReference type="Proteomes" id="UP001217089">
    <property type="component" value="Unassembled WGS sequence"/>
</dbReference>
<accession>A0ABQ9EXB6</accession>
<evidence type="ECO:0000313" key="3">
    <source>
        <dbReference type="Proteomes" id="UP001217089"/>
    </source>
</evidence>
<dbReference type="EMBL" id="JARBDR010000657">
    <property type="protein sequence ID" value="KAJ8308025.1"/>
    <property type="molecule type" value="Genomic_DNA"/>
</dbReference>
<keyword evidence="1" id="KW-0812">Transmembrane</keyword>
<reference evidence="2 3" key="1">
    <citation type="submission" date="2022-12" db="EMBL/GenBank/DDBJ databases">
        <title>Chromosome-level genome of Tegillarca granosa.</title>
        <authorList>
            <person name="Kim J."/>
        </authorList>
    </citation>
    <scope>NUCLEOTIDE SEQUENCE [LARGE SCALE GENOMIC DNA]</scope>
    <source>
        <strain evidence="2">Teg-2019</strain>
        <tissue evidence="2">Adductor muscle</tissue>
    </source>
</reference>
<sequence length="83" mass="10125">MNNKQKYLKNLKLYIHLFCTNNSIFCIFPILICICKITYGCDWLQIYLVVSLICNTLFQWKDNYFLFIFNFLNDIKRDDFLHP</sequence>
<name>A0ABQ9EXB6_TEGGR</name>